<evidence type="ECO:0000313" key="3">
    <source>
        <dbReference type="Proteomes" id="UP001149140"/>
    </source>
</evidence>
<organism evidence="2 3">
    <name type="scientific">Solirubrobacter ginsenosidimutans</name>
    <dbReference type="NCBI Taxonomy" id="490573"/>
    <lineage>
        <taxon>Bacteria</taxon>
        <taxon>Bacillati</taxon>
        <taxon>Actinomycetota</taxon>
        <taxon>Thermoleophilia</taxon>
        <taxon>Solirubrobacterales</taxon>
        <taxon>Solirubrobacteraceae</taxon>
        <taxon>Solirubrobacter</taxon>
    </lineage>
</organism>
<protein>
    <recommendedName>
        <fullName evidence="4">Secreted protein</fullName>
    </recommendedName>
</protein>
<reference evidence="2" key="1">
    <citation type="submission" date="2022-10" db="EMBL/GenBank/DDBJ databases">
        <title>The WGS of Solirubrobacter ginsenosidimutans DSM 21036.</title>
        <authorList>
            <person name="Jiang Z."/>
        </authorList>
    </citation>
    <scope>NUCLEOTIDE SEQUENCE</scope>
    <source>
        <strain evidence="2">DSM 21036</strain>
    </source>
</reference>
<dbReference type="Proteomes" id="UP001149140">
    <property type="component" value="Unassembled WGS sequence"/>
</dbReference>
<accession>A0A9X3MS30</accession>
<gene>
    <name evidence="2" type="ORF">OM076_07720</name>
</gene>
<evidence type="ECO:0000256" key="1">
    <source>
        <dbReference type="SAM" id="SignalP"/>
    </source>
</evidence>
<keyword evidence="3" id="KW-1185">Reference proteome</keyword>
<feature type="signal peptide" evidence="1">
    <location>
        <begin position="1"/>
        <end position="18"/>
    </location>
</feature>
<dbReference type="EMBL" id="JAPDOD010000004">
    <property type="protein sequence ID" value="MDA0160145.1"/>
    <property type="molecule type" value="Genomic_DNA"/>
</dbReference>
<feature type="chain" id="PRO_5040855363" description="Secreted protein" evidence="1">
    <location>
        <begin position="19"/>
        <end position="267"/>
    </location>
</feature>
<evidence type="ECO:0000313" key="2">
    <source>
        <dbReference type="EMBL" id="MDA0160145.1"/>
    </source>
</evidence>
<evidence type="ECO:0008006" key="4">
    <source>
        <dbReference type="Google" id="ProtNLM"/>
    </source>
</evidence>
<proteinExistence type="predicted"/>
<dbReference type="RefSeq" id="WP_270038912.1">
    <property type="nucleotide sequence ID" value="NZ_JAPDOD010000004.1"/>
</dbReference>
<keyword evidence="1" id="KW-0732">Signal</keyword>
<comment type="caution">
    <text evidence="2">The sequence shown here is derived from an EMBL/GenBank/DDBJ whole genome shotgun (WGS) entry which is preliminary data.</text>
</comment>
<dbReference type="AlphaFoldDB" id="A0A9X3MS30"/>
<name>A0A9X3MS30_9ACTN</name>
<sequence>MLSASLAVAIVAPAAASAQTASWNDPTYGASLPAHEYVMPAGTSEIHDVSTDPTDRASLARAGDAESFALGYAKDWYTSHVGAINPDTTYSVGDTDTTLTSETETSRTWSTWVLIYTVADPERGYRYCESHYTTTAELQDDEWTTSATLAQTVACRMIPTWGPIAGSPMPLETTAYTSPVSKISRGNAGYQAMTSESMRWESTLPSLADYGIGVNYAAQLDADTWYVIVTAYSPSARYFCSDGWTVDFNSPTSIDTTPSGYETCTDY</sequence>